<evidence type="ECO:0000256" key="4">
    <source>
        <dbReference type="ARBA" id="ARBA00022801"/>
    </source>
</evidence>
<dbReference type="Pfam" id="PF13180">
    <property type="entry name" value="PDZ_2"/>
    <property type="match status" value="2"/>
</dbReference>
<keyword evidence="3" id="KW-0677">Repeat</keyword>
<evidence type="ECO:0000256" key="2">
    <source>
        <dbReference type="ARBA" id="ARBA00022729"/>
    </source>
</evidence>
<feature type="active site" description="Charge relay system" evidence="6">
    <location>
        <position position="156"/>
    </location>
</feature>
<dbReference type="OrthoDB" id="9758917at2"/>
<feature type="binding site" evidence="7">
    <location>
        <position position="156"/>
    </location>
    <ligand>
        <name>substrate</name>
    </ligand>
</feature>
<reference evidence="10" key="1">
    <citation type="submission" date="2018-02" db="EMBL/GenBank/DDBJ databases">
        <authorList>
            <person name="Hausmann B."/>
        </authorList>
    </citation>
    <scope>NUCLEOTIDE SEQUENCE [LARGE SCALE GENOMIC DNA]</scope>
    <source>
        <strain evidence="10">Peat soil MAG SbA1</strain>
    </source>
</reference>
<dbReference type="GO" id="GO:0006508">
    <property type="term" value="P:proteolysis"/>
    <property type="evidence" value="ECO:0007669"/>
    <property type="project" value="UniProtKB-KW"/>
</dbReference>
<evidence type="ECO:0000313" key="10">
    <source>
        <dbReference type="Proteomes" id="UP000238701"/>
    </source>
</evidence>
<protein>
    <submittedName>
        <fullName evidence="9">Peptidase S1C, Do</fullName>
    </submittedName>
</protein>
<dbReference type="InterPro" id="IPR001940">
    <property type="entry name" value="Peptidase_S1C"/>
</dbReference>
<proteinExistence type="predicted"/>
<dbReference type="SUPFAM" id="SSF50494">
    <property type="entry name" value="Trypsin-like serine proteases"/>
    <property type="match status" value="1"/>
</dbReference>
<dbReference type="AlphaFoldDB" id="A0A2U3KMV5"/>
<feature type="binding site" evidence="7">
    <location>
        <position position="89"/>
    </location>
    <ligand>
        <name>substrate</name>
    </ligand>
</feature>
<dbReference type="NCBIfam" id="TIGR02037">
    <property type="entry name" value="degP_htrA_DO"/>
    <property type="match status" value="1"/>
</dbReference>
<keyword evidence="1" id="KW-0645">Protease</keyword>
<feature type="binding site" evidence="7">
    <location>
        <begin position="262"/>
        <end position="264"/>
    </location>
    <ligand>
        <name>substrate</name>
    </ligand>
</feature>
<dbReference type="PRINTS" id="PR00834">
    <property type="entry name" value="PROTEASES2C"/>
</dbReference>
<dbReference type="InterPro" id="IPR036034">
    <property type="entry name" value="PDZ_sf"/>
</dbReference>
<evidence type="ECO:0000256" key="5">
    <source>
        <dbReference type="ARBA" id="ARBA00022825"/>
    </source>
</evidence>
<dbReference type="Gene3D" id="2.40.10.120">
    <property type="match status" value="1"/>
</dbReference>
<evidence type="ECO:0000259" key="8">
    <source>
        <dbReference type="PROSITE" id="PS50106"/>
    </source>
</evidence>
<evidence type="ECO:0000256" key="7">
    <source>
        <dbReference type="PIRSR" id="PIRSR611782-2"/>
    </source>
</evidence>
<dbReference type="PANTHER" id="PTHR43343">
    <property type="entry name" value="PEPTIDASE S12"/>
    <property type="match status" value="1"/>
</dbReference>
<keyword evidence="5" id="KW-0720">Serine protease</keyword>
<dbReference type="Proteomes" id="UP000238701">
    <property type="component" value="Unassembled WGS sequence"/>
</dbReference>
<dbReference type="InterPro" id="IPR001478">
    <property type="entry name" value="PDZ"/>
</dbReference>
<evidence type="ECO:0000256" key="6">
    <source>
        <dbReference type="PIRSR" id="PIRSR611782-1"/>
    </source>
</evidence>
<accession>A0A2U3KMV5</accession>
<dbReference type="InterPro" id="IPR009003">
    <property type="entry name" value="Peptidase_S1_PA"/>
</dbReference>
<name>A0A2U3KMV5_9BACT</name>
<dbReference type="Gene3D" id="2.30.42.10">
    <property type="match status" value="2"/>
</dbReference>
<evidence type="ECO:0000256" key="1">
    <source>
        <dbReference type="ARBA" id="ARBA00022670"/>
    </source>
</evidence>
<dbReference type="EMBL" id="OMOD01000127">
    <property type="protein sequence ID" value="SPF41003.1"/>
    <property type="molecule type" value="Genomic_DNA"/>
</dbReference>
<keyword evidence="2" id="KW-0732">Signal</keyword>
<dbReference type="Pfam" id="PF13365">
    <property type="entry name" value="Trypsin_2"/>
    <property type="match status" value="1"/>
</dbReference>
<organism evidence="9 10">
    <name type="scientific">Candidatus Sulfotelmatobacter kueseliae</name>
    <dbReference type="NCBI Taxonomy" id="2042962"/>
    <lineage>
        <taxon>Bacteria</taxon>
        <taxon>Pseudomonadati</taxon>
        <taxon>Acidobacteriota</taxon>
        <taxon>Terriglobia</taxon>
        <taxon>Terriglobales</taxon>
        <taxon>Candidatus Korobacteraceae</taxon>
        <taxon>Candidatus Sulfotelmatobacter</taxon>
    </lineage>
</organism>
<dbReference type="SUPFAM" id="SSF50156">
    <property type="entry name" value="PDZ domain-like"/>
    <property type="match status" value="2"/>
</dbReference>
<dbReference type="PROSITE" id="PS50106">
    <property type="entry name" value="PDZ"/>
    <property type="match status" value="2"/>
</dbReference>
<dbReference type="InterPro" id="IPR051201">
    <property type="entry name" value="Chloro_Bact_Ser_Proteases"/>
</dbReference>
<gene>
    <name evidence="9" type="ORF">SBA1_340044</name>
</gene>
<keyword evidence="4" id="KW-0378">Hydrolase</keyword>
<feature type="active site" description="Charge relay system" evidence="6">
    <location>
        <position position="189"/>
    </location>
</feature>
<dbReference type="GO" id="GO:0004252">
    <property type="term" value="F:serine-type endopeptidase activity"/>
    <property type="evidence" value="ECO:0007669"/>
    <property type="project" value="InterPro"/>
</dbReference>
<feature type="domain" description="PDZ" evidence="8">
    <location>
        <begin position="314"/>
        <end position="399"/>
    </location>
</feature>
<dbReference type="InterPro" id="IPR011782">
    <property type="entry name" value="Pept_S1C_Do"/>
</dbReference>
<evidence type="ECO:0000313" key="9">
    <source>
        <dbReference type="EMBL" id="SPF41003.1"/>
    </source>
</evidence>
<dbReference type="SMART" id="SM00228">
    <property type="entry name" value="PDZ"/>
    <property type="match status" value="2"/>
</dbReference>
<evidence type="ECO:0000256" key="3">
    <source>
        <dbReference type="ARBA" id="ARBA00022737"/>
    </source>
</evidence>
<dbReference type="PANTHER" id="PTHR43343:SF3">
    <property type="entry name" value="PROTEASE DO-LIKE 8, CHLOROPLASTIC"/>
    <property type="match status" value="1"/>
</dbReference>
<feature type="binding site" evidence="7">
    <location>
        <position position="189"/>
    </location>
    <ligand>
        <name>substrate</name>
    </ligand>
</feature>
<feature type="active site" description="Charge relay system" evidence="6">
    <location>
        <position position="264"/>
    </location>
</feature>
<sequence>MDSRAMWMRMRAHRWAYSLSILATLAVGILIGTVISYGVKGKEGQKSGDASPLAITASQPASGFSQQLSNAFAQVAKQLEPSVVNINTESTIKQVHRRRGNQDDDDEGGMDDFFNHFFGGPGGQNPLGQGESPMREHSLGSGVIVDAKGYIVTNRHVVERADRIRVRFKDDPPGVQHDAKVIGTDQETDLAVIKVDVDHALPAAKMGDSDAMQVGDWVLAVGSPFGLSETVTAGIVSAKGREIVQGRQFQNFIQTDAAINPGNSGGPLVNMSGEVIGINTAILSQTDAYAGVGFALPSKTVVEVYNQLIQPEHRVARGSIGIRFGQLENPAIARVYGAGSGITVSTVVAGSPADEAGLKVGDTIIAVDGEKVAKGDELVSDIASRKPGSKVKLTFIRNGKQQDATVTIADRAKLFASELGEDQENGESAPKPSKFGVTVRKVTPEMAERLDLPVGKGVIVQDVKPGSFAEDVNLIRGDIVLEINKQPVNSEEDFARIEAGMKSGQDVVFLVRPRGSTRADGMIFDAGTLP</sequence>
<feature type="domain" description="PDZ" evidence="8">
    <location>
        <begin position="416"/>
        <end position="515"/>
    </location>
</feature>